<dbReference type="Proteomes" id="UP000269265">
    <property type="component" value="Unassembled WGS sequence"/>
</dbReference>
<comment type="caution">
    <text evidence="6">The sequence shown here is derived from an EMBL/GenBank/DDBJ whole genome shotgun (WGS) entry which is preliminary data.</text>
</comment>
<proteinExistence type="predicted"/>
<evidence type="ECO:0000256" key="4">
    <source>
        <dbReference type="ARBA" id="ARBA00023004"/>
    </source>
</evidence>
<dbReference type="InterPro" id="IPR009050">
    <property type="entry name" value="Globin-like_sf"/>
</dbReference>
<dbReference type="CDD" id="cd00454">
    <property type="entry name" value="TrHb1_N"/>
    <property type="match status" value="1"/>
</dbReference>
<name>A0A3R8S796_9BURK</name>
<evidence type="ECO:0000256" key="5">
    <source>
        <dbReference type="PIRSR" id="PIRSR601486-1"/>
    </source>
</evidence>
<feature type="binding site" description="distal binding residue" evidence="5">
    <location>
        <position position="108"/>
    </location>
    <ligand>
        <name>heme</name>
        <dbReference type="ChEBI" id="CHEBI:30413"/>
    </ligand>
    <ligandPart>
        <name>Fe</name>
        <dbReference type="ChEBI" id="CHEBI:18248"/>
    </ligandPart>
</feature>
<keyword evidence="3 5" id="KW-0479">Metal-binding</keyword>
<dbReference type="InterPro" id="IPR012292">
    <property type="entry name" value="Globin/Proto"/>
</dbReference>
<dbReference type="GO" id="GO:0019825">
    <property type="term" value="F:oxygen binding"/>
    <property type="evidence" value="ECO:0007669"/>
    <property type="project" value="InterPro"/>
</dbReference>
<keyword evidence="7" id="KW-1185">Reference proteome</keyword>
<dbReference type="EMBL" id="RSED01000008">
    <property type="protein sequence ID" value="RRS04088.1"/>
    <property type="molecule type" value="Genomic_DNA"/>
</dbReference>
<keyword evidence="4 5" id="KW-0408">Iron</keyword>
<keyword evidence="1" id="KW-0813">Transport</keyword>
<organism evidence="6 7">
    <name type="scientific">Aquabacterium soli</name>
    <dbReference type="NCBI Taxonomy" id="2493092"/>
    <lineage>
        <taxon>Bacteria</taxon>
        <taxon>Pseudomonadati</taxon>
        <taxon>Pseudomonadota</taxon>
        <taxon>Betaproteobacteria</taxon>
        <taxon>Burkholderiales</taxon>
        <taxon>Aquabacterium</taxon>
    </lineage>
</organism>
<dbReference type="GO" id="GO:0046872">
    <property type="term" value="F:metal ion binding"/>
    <property type="evidence" value="ECO:0007669"/>
    <property type="project" value="UniProtKB-KW"/>
</dbReference>
<dbReference type="AlphaFoldDB" id="A0A3R8S796"/>
<dbReference type="Pfam" id="PF01152">
    <property type="entry name" value="Bac_globin"/>
    <property type="match status" value="1"/>
</dbReference>
<dbReference type="InterPro" id="IPR001486">
    <property type="entry name" value="Hemoglobin_trunc"/>
</dbReference>
<gene>
    <name evidence="6" type="ORF">EIP75_11940</name>
</gene>
<sequence>MENVMPPRPTPRLLSMRPLLAAALATLLWTGCATTYRSDVPLYQQLGGEETIKTFTGKALSRVAADPVRGRSFKGIKMPFLIDSVANYICKVADGPCVYEGQDMQKSHADLNLGGSEFDTLVQTLREEMDAAGVPNGAKNELLRRLAPSRREMVTH</sequence>
<evidence type="ECO:0000313" key="6">
    <source>
        <dbReference type="EMBL" id="RRS04088.1"/>
    </source>
</evidence>
<dbReference type="GO" id="GO:0020037">
    <property type="term" value="F:heme binding"/>
    <property type="evidence" value="ECO:0007669"/>
    <property type="project" value="InterPro"/>
</dbReference>
<dbReference type="Gene3D" id="1.10.490.10">
    <property type="entry name" value="Globins"/>
    <property type="match status" value="1"/>
</dbReference>
<protein>
    <submittedName>
        <fullName evidence="6">Group 1 truncated hemoglobin</fullName>
    </submittedName>
</protein>
<keyword evidence="2 5" id="KW-0349">Heme</keyword>
<reference evidence="6 7" key="1">
    <citation type="submission" date="2018-12" db="EMBL/GenBank/DDBJ databases">
        <title>The whole draft genome of Aquabacterium sp. SJQ9.</title>
        <authorList>
            <person name="Sun L."/>
            <person name="Gao X."/>
            <person name="Chen W."/>
            <person name="Huang K."/>
        </authorList>
    </citation>
    <scope>NUCLEOTIDE SEQUENCE [LARGE SCALE GENOMIC DNA]</scope>
    <source>
        <strain evidence="6 7">SJQ9</strain>
    </source>
</reference>
<accession>A0A3R8S796</accession>
<evidence type="ECO:0000256" key="2">
    <source>
        <dbReference type="ARBA" id="ARBA00022617"/>
    </source>
</evidence>
<evidence type="ECO:0000313" key="7">
    <source>
        <dbReference type="Proteomes" id="UP000269265"/>
    </source>
</evidence>
<evidence type="ECO:0000256" key="1">
    <source>
        <dbReference type="ARBA" id="ARBA00022448"/>
    </source>
</evidence>
<evidence type="ECO:0000256" key="3">
    <source>
        <dbReference type="ARBA" id="ARBA00022723"/>
    </source>
</evidence>
<dbReference type="SUPFAM" id="SSF46458">
    <property type="entry name" value="Globin-like"/>
    <property type="match status" value="1"/>
</dbReference>